<dbReference type="PANTHER" id="PTHR30177">
    <property type="entry name" value="GLYCINE BETAINE/L-PROLINE TRANSPORT SYSTEM PERMEASE PROTEIN PROW"/>
    <property type="match status" value="1"/>
</dbReference>
<feature type="transmembrane region" description="Helical" evidence="6">
    <location>
        <begin position="99"/>
        <end position="123"/>
    </location>
</feature>
<dbReference type="InterPro" id="IPR000515">
    <property type="entry name" value="MetI-like"/>
</dbReference>
<name>A0ABU8LUP5_9MICO</name>
<dbReference type="Proteomes" id="UP001368654">
    <property type="component" value="Unassembled WGS sequence"/>
</dbReference>
<dbReference type="PANTHER" id="PTHR30177:SF33">
    <property type="entry name" value="POSSIBLE OSMOPROTECTANT (GLYCINE BETAINE_CARNITINE_CHOLINE_L-PROLINE) TRANSPORT INTEGRAL MEMBRANE PROTEIN ABC TRANSPORTER PROZ"/>
    <property type="match status" value="1"/>
</dbReference>
<comment type="subcellular location">
    <subcellularLocation>
        <location evidence="6">Cell membrane</location>
        <topology evidence="6">Multi-pass membrane protein</topology>
    </subcellularLocation>
    <subcellularLocation>
        <location evidence="1">Membrane</location>
        <topology evidence="1">Multi-pass membrane protein</topology>
    </subcellularLocation>
</comment>
<keyword evidence="5 6" id="KW-0472">Membrane</keyword>
<sequence length="263" mass="27706">MNLFIDAFAWLFDPANWQPGSQSPLPLQDRIAEHLLYTFLAVAIAALIALPAGFYIGHTGRGRQFVISFTGAMRALPTLGVLFFLTMVLGSMVRGTAGVFWGTMIALVILAIPSILAGAYAGLESVSRQTIDAARANGMTEMQILTRVEIPLALPLIIGGLRSGVLQVIATAVIASYAGLGGIGRVISSGIGLNDYDRILGGAILVTVVALVIDGAFAIVQRLTRVPGAGNHAVRAKETKLRRRATRSSAAVETPIREGNVTA</sequence>
<dbReference type="Pfam" id="PF00528">
    <property type="entry name" value="BPD_transp_1"/>
    <property type="match status" value="1"/>
</dbReference>
<evidence type="ECO:0000313" key="10">
    <source>
        <dbReference type="Proteomes" id="UP001368654"/>
    </source>
</evidence>
<evidence type="ECO:0000256" key="6">
    <source>
        <dbReference type="RuleBase" id="RU363032"/>
    </source>
</evidence>
<evidence type="ECO:0000256" key="7">
    <source>
        <dbReference type="SAM" id="MobiDB-lite"/>
    </source>
</evidence>
<organism evidence="9 10">
    <name type="scientific">Microbacterium marmarense</name>
    <dbReference type="NCBI Taxonomy" id="3122051"/>
    <lineage>
        <taxon>Bacteria</taxon>
        <taxon>Bacillati</taxon>
        <taxon>Actinomycetota</taxon>
        <taxon>Actinomycetes</taxon>
        <taxon>Micrococcales</taxon>
        <taxon>Microbacteriaceae</taxon>
        <taxon>Microbacterium</taxon>
    </lineage>
</organism>
<keyword evidence="3 6" id="KW-0812">Transmembrane</keyword>
<evidence type="ECO:0000256" key="1">
    <source>
        <dbReference type="ARBA" id="ARBA00004141"/>
    </source>
</evidence>
<evidence type="ECO:0000256" key="5">
    <source>
        <dbReference type="ARBA" id="ARBA00023136"/>
    </source>
</evidence>
<feature type="transmembrane region" description="Helical" evidence="6">
    <location>
        <begin position="144"/>
        <end position="162"/>
    </location>
</feature>
<reference evidence="9 10" key="1">
    <citation type="submission" date="2024-02" db="EMBL/GenBank/DDBJ databases">
        <authorList>
            <person name="Saticioglu I.B."/>
        </authorList>
    </citation>
    <scope>NUCLEOTIDE SEQUENCE [LARGE SCALE GENOMIC DNA]</scope>
    <source>
        <strain evidence="9 10">Mu-86</strain>
    </source>
</reference>
<evidence type="ECO:0000313" key="9">
    <source>
        <dbReference type="EMBL" id="MEJ1155962.1"/>
    </source>
</evidence>
<proteinExistence type="inferred from homology"/>
<dbReference type="SUPFAM" id="SSF161098">
    <property type="entry name" value="MetI-like"/>
    <property type="match status" value="1"/>
</dbReference>
<comment type="similarity">
    <text evidence="6">Belongs to the binding-protein-dependent transport system permease family.</text>
</comment>
<keyword evidence="2 6" id="KW-0813">Transport</keyword>
<evidence type="ECO:0000256" key="2">
    <source>
        <dbReference type="ARBA" id="ARBA00022448"/>
    </source>
</evidence>
<feature type="domain" description="ABC transmembrane type-1" evidence="8">
    <location>
        <begin position="31"/>
        <end position="217"/>
    </location>
</feature>
<feature type="transmembrane region" description="Helical" evidence="6">
    <location>
        <begin position="199"/>
        <end position="220"/>
    </location>
</feature>
<evidence type="ECO:0000256" key="4">
    <source>
        <dbReference type="ARBA" id="ARBA00022989"/>
    </source>
</evidence>
<comment type="caution">
    <text evidence="9">The sequence shown here is derived from an EMBL/GenBank/DDBJ whole genome shotgun (WGS) entry which is preliminary data.</text>
</comment>
<feature type="region of interest" description="Disordered" evidence="7">
    <location>
        <begin position="242"/>
        <end position="263"/>
    </location>
</feature>
<evidence type="ECO:0000259" key="8">
    <source>
        <dbReference type="PROSITE" id="PS50928"/>
    </source>
</evidence>
<dbReference type="PROSITE" id="PS50928">
    <property type="entry name" value="ABC_TM1"/>
    <property type="match status" value="1"/>
</dbReference>
<feature type="transmembrane region" description="Helical" evidence="6">
    <location>
        <begin position="35"/>
        <end position="56"/>
    </location>
</feature>
<protein>
    <submittedName>
        <fullName evidence="9">ABC transporter permease</fullName>
    </submittedName>
</protein>
<keyword evidence="10" id="KW-1185">Reference proteome</keyword>
<dbReference type="RefSeq" id="WP_337338364.1">
    <property type="nucleotide sequence ID" value="NZ_JBBDGL010000002.1"/>
</dbReference>
<dbReference type="CDD" id="cd06261">
    <property type="entry name" value="TM_PBP2"/>
    <property type="match status" value="1"/>
</dbReference>
<dbReference type="Gene3D" id="1.10.3720.10">
    <property type="entry name" value="MetI-like"/>
    <property type="match status" value="1"/>
</dbReference>
<keyword evidence="4 6" id="KW-1133">Transmembrane helix</keyword>
<dbReference type="InterPro" id="IPR035906">
    <property type="entry name" value="MetI-like_sf"/>
</dbReference>
<gene>
    <name evidence="9" type="ORF">WDU96_10195</name>
</gene>
<evidence type="ECO:0000256" key="3">
    <source>
        <dbReference type="ARBA" id="ARBA00022692"/>
    </source>
</evidence>
<feature type="transmembrane region" description="Helical" evidence="6">
    <location>
        <begin position="168"/>
        <end position="187"/>
    </location>
</feature>
<accession>A0ABU8LUP5</accession>
<dbReference type="InterPro" id="IPR051204">
    <property type="entry name" value="ABC_transp_perm/SBD"/>
</dbReference>
<dbReference type="EMBL" id="JBBDGL010000002">
    <property type="protein sequence ID" value="MEJ1155962.1"/>
    <property type="molecule type" value="Genomic_DNA"/>
</dbReference>